<feature type="transmembrane region" description="Helical" evidence="1">
    <location>
        <begin position="125"/>
        <end position="150"/>
    </location>
</feature>
<organism evidence="2 3">
    <name type="scientific">Isoptericola hypogeus</name>
    <dbReference type="NCBI Taxonomy" id="300179"/>
    <lineage>
        <taxon>Bacteria</taxon>
        <taxon>Bacillati</taxon>
        <taxon>Actinomycetota</taxon>
        <taxon>Actinomycetes</taxon>
        <taxon>Micrococcales</taxon>
        <taxon>Promicromonosporaceae</taxon>
        <taxon>Isoptericola</taxon>
    </lineage>
</organism>
<sequence length="164" mass="17287">MSPTRISRTQRLVGPLRGLLVAVFAALVVAQVAVLPAAFARMADESPDLAPLRWPLLVLAVVGLVCVEAVLVCTWRLLTMVRDDQIFSDHALLWVNGIVAAVAGAWVLVLAAFALLVAAEGLVGLAALLLLVLLVGAAVGLLMVVLRALLRQATELRTDLDGVI</sequence>
<accession>A0ABN2JDZ3</accession>
<keyword evidence="1" id="KW-0472">Membrane</keyword>
<evidence type="ECO:0000256" key="1">
    <source>
        <dbReference type="SAM" id="Phobius"/>
    </source>
</evidence>
<dbReference type="InterPro" id="IPR021354">
    <property type="entry name" value="DUF2975"/>
</dbReference>
<proteinExistence type="predicted"/>
<keyword evidence="1" id="KW-1133">Transmembrane helix</keyword>
<comment type="caution">
    <text evidence="2">The sequence shown here is derived from an EMBL/GenBank/DDBJ whole genome shotgun (WGS) entry which is preliminary data.</text>
</comment>
<feature type="transmembrane region" description="Helical" evidence="1">
    <location>
        <begin position="12"/>
        <end position="34"/>
    </location>
</feature>
<dbReference type="Proteomes" id="UP001501138">
    <property type="component" value="Unassembled WGS sequence"/>
</dbReference>
<keyword evidence="1" id="KW-0812">Transmembrane</keyword>
<feature type="transmembrane region" description="Helical" evidence="1">
    <location>
        <begin position="91"/>
        <end position="119"/>
    </location>
</feature>
<dbReference type="Pfam" id="PF11188">
    <property type="entry name" value="DUF2975"/>
    <property type="match status" value="1"/>
</dbReference>
<reference evidence="2 3" key="1">
    <citation type="journal article" date="2019" name="Int. J. Syst. Evol. Microbiol.">
        <title>The Global Catalogue of Microorganisms (GCM) 10K type strain sequencing project: providing services to taxonomists for standard genome sequencing and annotation.</title>
        <authorList>
            <consortium name="The Broad Institute Genomics Platform"/>
            <consortium name="The Broad Institute Genome Sequencing Center for Infectious Disease"/>
            <person name="Wu L."/>
            <person name="Ma J."/>
        </authorList>
    </citation>
    <scope>NUCLEOTIDE SEQUENCE [LARGE SCALE GENOMIC DNA]</scope>
    <source>
        <strain evidence="2 3">JCM 15589</strain>
    </source>
</reference>
<keyword evidence="3" id="KW-1185">Reference proteome</keyword>
<evidence type="ECO:0000313" key="2">
    <source>
        <dbReference type="EMBL" id="GAA1723717.1"/>
    </source>
</evidence>
<protein>
    <submittedName>
        <fullName evidence="2">DUF2975 domain-containing protein</fullName>
    </submittedName>
</protein>
<evidence type="ECO:0000313" key="3">
    <source>
        <dbReference type="Proteomes" id="UP001501138"/>
    </source>
</evidence>
<dbReference type="RefSeq" id="WP_344248021.1">
    <property type="nucleotide sequence ID" value="NZ_BAAAPM010000003.1"/>
</dbReference>
<dbReference type="EMBL" id="BAAAPM010000003">
    <property type="protein sequence ID" value="GAA1723717.1"/>
    <property type="molecule type" value="Genomic_DNA"/>
</dbReference>
<feature type="transmembrane region" description="Helical" evidence="1">
    <location>
        <begin position="54"/>
        <end position="79"/>
    </location>
</feature>
<gene>
    <name evidence="2" type="ORF">GCM10009809_19430</name>
</gene>
<name>A0ABN2JDZ3_9MICO</name>